<protein>
    <submittedName>
        <fullName evidence="3">Uncharacterized protein</fullName>
    </submittedName>
</protein>
<dbReference type="AlphaFoldDB" id="A0A914RRR7"/>
<feature type="compositionally biased region" description="Polar residues" evidence="1">
    <location>
        <begin position="133"/>
        <end position="142"/>
    </location>
</feature>
<evidence type="ECO:0000313" key="2">
    <source>
        <dbReference type="Proteomes" id="UP000887564"/>
    </source>
</evidence>
<dbReference type="Proteomes" id="UP000887564">
    <property type="component" value="Unplaced"/>
</dbReference>
<feature type="region of interest" description="Disordered" evidence="1">
    <location>
        <begin position="1"/>
        <end position="32"/>
    </location>
</feature>
<evidence type="ECO:0000256" key="1">
    <source>
        <dbReference type="SAM" id="MobiDB-lite"/>
    </source>
</evidence>
<feature type="compositionally biased region" description="Basic and acidic residues" evidence="1">
    <location>
        <begin position="18"/>
        <end position="32"/>
    </location>
</feature>
<sequence length="178" mass="19743">MKFCLFRTVSSKRRSGSRKRDEPVRLQKIRPKDQATGALSTLAAVGVSALPGVLESEMYKVETQLEEKSLQTVFHQPLMESRNMKSEQLEEQQLSPDELDSAEKQYTGVQEETEGYSSPHEDSTAAKEVESNYGGTTPTASLELSHGDEKGDGLVPISHENVDQRKVEGTETIEEQQG</sequence>
<keyword evidence="2" id="KW-1185">Reference proteome</keyword>
<name>A0A914RRR7_PAREQ</name>
<accession>A0A914RRR7</accession>
<reference evidence="3" key="1">
    <citation type="submission" date="2022-11" db="UniProtKB">
        <authorList>
            <consortium name="WormBaseParasite"/>
        </authorList>
    </citation>
    <scope>IDENTIFICATION</scope>
</reference>
<feature type="region of interest" description="Disordered" evidence="1">
    <location>
        <begin position="76"/>
        <end position="178"/>
    </location>
</feature>
<evidence type="ECO:0000313" key="3">
    <source>
        <dbReference type="WBParaSite" id="PEQ_0000899701-mRNA-1"/>
    </source>
</evidence>
<proteinExistence type="predicted"/>
<feature type="compositionally biased region" description="Basic and acidic residues" evidence="1">
    <location>
        <begin position="119"/>
        <end position="130"/>
    </location>
</feature>
<dbReference type="WBParaSite" id="PEQ_0000899701-mRNA-1">
    <property type="protein sequence ID" value="PEQ_0000899701-mRNA-1"/>
    <property type="gene ID" value="PEQ_0000899701"/>
</dbReference>
<organism evidence="2 3">
    <name type="scientific">Parascaris equorum</name>
    <name type="common">Equine roundworm</name>
    <dbReference type="NCBI Taxonomy" id="6256"/>
    <lineage>
        <taxon>Eukaryota</taxon>
        <taxon>Metazoa</taxon>
        <taxon>Ecdysozoa</taxon>
        <taxon>Nematoda</taxon>
        <taxon>Chromadorea</taxon>
        <taxon>Rhabditida</taxon>
        <taxon>Spirurina</taxon>
        <taxon>Ascaridomorpha</taxon>
        <taxon>Ascaridoidea</taxon>
        <taxon>Ascarididae</taxon>
        <taxon>Parascaris</taxon>
    </lineage>
</organism>
<feature type="compositionally biased region" description="Basic and acidic residues" evidence="1">
    <location>
        <begin position="160"/>
        <end position="169"/>
    </location>
</feature>